<dbReference type="Proteomes" id="UP000250235">
    <property type="component" value="Unassembled WGS sequence"/>
</dbReference>
<feature type="domain" description="F-box/LRR-repeat protein 15/At3g58940/PEG3-like LRR" evidence="2">
    <location>
        <begin position="131"/>
        <end position="265"/>
    </location>
</feature>
<dbReference type="CDD" id="cd22160">
    <property type="entry name" value="F-box_AtFBL13-like"/>
    <property type="match status" value="1"/>
</dbReference>
<gene>
    <name evidence="3" type="ORF">F511_05153</name>
</gene>
<dbReference type="EMBL" id="KQ999852">
    <property type="protein sequence ID" value="KZV40908.1"/>
    <property type="molecule type" value="Genomic_DNA"/>
</dbReference>
<dbReference type="InterPro" id="IPR032675">
    <property type="entry name" value="LRR_dom_sf"/>
</dbReference>
<dbReference type="OrthoDB" id="1848700at2759"/>
<dbReference type="SUPFAM" id="SSF52047">
    <property type="entry name" value="RNI-like"/>
    <property type="match status" value="1"/>
</dbReference>
<proteinExistence type="predicted"/>
<reference evidence="3 4" key="1">
    <citation type="journal article" date="2015" name="Proc. Natl. Acad. Sci. U.S.A.">
        <title>The resurrection genome of Boea hygrometrica: A blueprint for survival of dehydration.</title>
        <authorList>
            <person name="Xiao L."/>
            <person name="Yang G."/>
            <person name="Zhang L."/>
            <person name="Yang X."/>
            <person name="Zhao S."/>
            <person name="Ji Z."/>
            <person name="Zhou Q."/>
            <person name="Hu M."/>
            <person name="Wang Y."/>
            <person name="Chen M."/>
            <person name="Xu Y."/>
            <person name="Jin H."/>
            <person name="Xiao X."/>
            <person name="Hu G."/>
            <person name="Bao F."/>
            <person name="Hu Y."/>
            <person name="Wan P."/>
            <person name="Li L."/>
            <person name="Deng X."/>
            <person name="Kuang T."/>
            <person name="Xiang C."/>
            <person name="Zhu J.K."/>
            <person name="Oliver M.J."/>
            <person name="He Y."/>
        </authorList>
    </citation>
    <scope>NUCLEOTIDE SEQUENCE [LARGE SCALE GENOMIC DNA]</scope>
    <source>
        <strain evidence="4">cv. XS01</strain>
    </source>
</reference>
<dbReference type="InterPro" id="IPR050232">
    <property type="entry name" value="FBL13/AtMIF1-like"/>
</dbReference>
<dbReference type="SUPFAM" id="SSF81383">
    <property type="entry name" value="F-box domain"/>
    <property type="match status" value="1"/>
</dbReference>
<dbReference type="InterPro" id="IPR053781">
    <property type="entry name" value="F-box_AtFBL13-like"/>
</dbReference>
<dbReference type="PANTHER" id="PTHR31900:SF27">
    <property type="entry name" value="FBD DOMAIN-CONTAINING PROTEIN"/>
    <property type="match status" value="1"/>
</dbReference>
<dbReference type="InterPro" id="IPR001810">
    <property type="entry name" value="F-box_dom"/>
</dbReference>
<dbReference type="PANTHER" id="PTHR31900">
    <property type="entry name" value="F-BOX/RNI SUPERFAMILY PROTEIN-RELATED"/>
    <property type="match status" value="1"/>
</dbReference>
<dbReference type="InterPro" id="IPR055411">
    <property type="entry name" value="LRR_FXL15/At3g58940/PEG3-like"/>
</dbReference>
<accession>A0A2Z7C999</accession>
<evidence type="ECO:0000259" key="2">
    <source>
        <dbReference type="Pfam" id="PF24758"/>
    </source>
</evidence>
<name>A0A2Z7C999_9LAMI</name>
<protein>
    <submittedName>
        <fullName evidence="3">Uncharacterized protein</fullName>
    </submittedName>
</protein>
<keyword evidence="4" id="KW-1185">Reference proteome</keyword>
<sequence length="361" mass="41383">MEHHVKGITKKQEKFHLDGFSGFPDCILSHILCFLDTKSAIRTSILSKRFKHFWTLSPCLIFEFSGFSPKKYVKYTSHVMAEEDQASVESFKSCVYNMLKQREHTALTKFHLSLHEDGGSTFIEDCAFYAAQHDVQDLEIHGFTRLKPATLPRSLLTSSSLINLHLHNAYGRGIELPKSVILPNLKVLRLNKFEFSDKKYDGWLSTGCPSLECLVLSNCWIHPGDKFTDLDLNSPNLKNLEIGYWSCVWDCMDTCMINVMAPRLSFFKFVGHLVRVNFKEGLPCLDELFIDLYCPSLYLCTVVHECRELNGEFLIHLFHQISFVKCLSLSPNTIEVRRLTDSVFNAEGLISSFFNLCCSFD</sequence>
<dbReference type="InterPro" id="IPR036047">
    <property type="entry name" value="F-box-like_dom_sf"/>
</dbReference>
<feature type="domain" description="F-box" evidence="1">
    <location>
        <begin position="20"/>
        <end position="58"/>
    </location>
</feature>
<dbReference type="Gene3D" id="3.80.10.10">
    <property type="entry name" value="Ribonuclease Inhibitor"/>
    <property type="match status" value="1"/>
</dbReference>
<evidence type="ECO:0000313" key="4">
    <source>
        <dbReference type="Proteomes" id="UP000250235"/>
    </source>
</evidence>
<organism evidence="3 4">
    <name type="scientific">Dorcoceras hygrometricum</name>
    <dbReference type="NCBI Taxonomy" id="472368"/>
    <lineage>
        <taxon>Eukaryota</taxon>
        <taxon>Viridiplantae</taxon>
        <taxon>Streptophyta</taxon>
        <taxon>Embryophyta</taxon>
        <taxon>Tracheophyta</taxon>
        <taxon>Spermatophyta</taxon>
        <taxon>Magnoliopsida</taxon>
        <taxon>eudicotyledons</taxon>
        <taxon>Gunneridae</taxon>
        <taxon>Pentapetalae</taxon>
        <taxon>asterids</taxon>
        <taxon>lamiids</taxon>
        <taxon>Lamiales</taxon>
        <taxon>Gesneriaceae</taxon>
        <taxon>Didymocarpoideae</taxon>
        <taxon>Trichosporeae</taxon>
        <taxon>Loxocarpinae</taxon>
        <taxon>Dorcoceras</taxon>
    </lineage>
</organism>
<dbReference type="AlphaFoldDB" id="A0A2Z7C999"/>
<dbReference type="Pfam" id="PF24758">
    <property type="entry name" value="LRR_At5g56370"/>
    <property type="match status" value="1"/>
</dbReference>
<evidence type="ECO:0000313" key="3">
    <source>
        <dbReference type="EMBL" id="KZV40908.1"/>
    </source>
</evidence>
<dbReference type="Pfam" id="PF00646">
    <property type="entry name" value="F-box"/>
    <property type="match status" value="1"/>
</dbReference>
<evidence type="ECO:0000259" key="1">
    <source>
        <dbReference type="Pfam" id="PF00646"/>
    </source>
</evidence>